<dbReference type="Proteomes" id="UP001589776">
    <property type="component" value="Unassembled WGS sequence"/>
</dbReference>
<keyword evidence="2" id="KW-1185">Reference proteome</keyword>
<organism evidence="1 2">
    <name type="scientific">Paenibacillus chartarius</name>
    <dbReference type="NCBI Taxonomy" id="747481"/>
    <lineage>
        <taxon>Bacteria</taxon>
        <taxon>Bacillati</taxon>
        <taxon>Bacillota</taxon>
        <taxon>Bacilli</taxon>
        <taxon>Bacillales</taxon>
        <taxon>Paenibacillaceae</taxon>
        <taxon>Paenibacillus</taxon>
    </lineage>
</organism>
<dbReference type="RefSeq" id="WP_377474194.1">
    <property type="nucleotide sequence ID" value="NZ_JBHLWN010000111.1"/>
</dbReference>
<reference evidence="1 2" key="1">
    <citation type="submission" date="2024-09" db="EMBL/GenBank/DDBJ databases">
        <authorList>
            <person name="Sun Q."/>
            <person name="Mori K."/>
        </authorList>
    </citation>
    <scope>NUCLEOTIDE SEQUENCE [LARGE SCALE GENOMIC DNA]</scope>
    <source>
        <strain evidence="1 2">CCM 7759</strain>
    </source>
</reference>
<accession>A0ABV6DUN2</accession>
<gene>
    <name evidence="1" type="ORF">ACFFK0_27915</name>
</gene>
<dbReference type="EMBL" id="JBHLWN010000111">
    <property type="protein sequence ID" value="MFC0216228.1"/>
    <property type="molecule type" value="Genomic_DNA"/>
</dbReference>
<protein>
    <submittedName>
        <fullName evidence="1">Uncharacterized protein</fullName>
    </submittedName>
</protein>
<comment type="caution">
    <text evidence="1">The sequence shown here is derived from an EMBL/GenBank/DDBJ whole genome shotgun (WGS) entry which is preliminary data.</text>
</comment>
<proteinExistence type="predicted"/>
<sequence length="114" mass="12256">MSKLITRKVGFGAGIDHKRSVKTFIHDFSDFAVAAETDRQAIEAIGSALEGSDKPFVVTSGTLMLAPARIGTEDDEPIPVTPRRSEEATIALAKRGGAIICRPMGNRYAPLFPQ</sequence>
<name>A0ABV6DUN2_9BACL</name>
<evidence type="ECO:0000313" key="2">
    <source>
        <dbReference type="Proteomes" id="UP001589776"/>
    </source>
</evidence>
<evidence type="ECO:0000313" key="1">
    <source>
        <dbReference type="EMBL" id="MFC0216228.1"/>
    </source>
</evidence>